<evidence type="ECO:0008006" key="8">
    <source>
        <dbReference type="Google" id="ProtNLM"/>
    </source>
</evidence>
<dbReference type="InterPro" id="IPR010301">
    <property type="entry name" value="RRP1"/>
</dbReference>
<protein>
    <recommendedName>
        <fullName evidence="8">Ribosomal RNA processing protein 1 homolog</fullName>
    </recommendedName>
</protein>
<reference evidence="7" key="1">
    <citation type="journal article" date="2023" name="Proc. Natl. Acad. Sci. U.S.A.">
        <title>Genomic and structural basis for evolution of tropane alkaloid biosynthesis.</title>
        <authorList>
            <person name="Wanga Y.-J."/>
            <person name="Taina T."/>
            <person name="Yua J.-Y."/>
            <person name="Lia J."/>
            <person name="Xua B."/>
            <person name="Chenc J."/>
            <person name="D'Auriad J.C."/>
            <person name="Huanga J.-P."/>
            <person name="Huanga S.-X."/>
        </authorList>
    </citation>
    <scope>NUCLEOTIDE SEQUENCE [LARGE SCALE GENOMIC DNA]</scope>
    <source>
        <strain evidence="7">cv. KIB-2019</strain>
    </source>
</reference>
<comment type="subcellular location">
    <subcellularLocation>
        <location evidence="1">Nucleus</location>
    </subcellularLocation>
</comment>
<dbReference type="PANTHER" id="PTHR13026:SF0">
    <property type="entry name" value="RIBOSOMAL RNA PROCESSING 1B"/>
    <property type="match status" value="1"/>
</dbReference>
<comment type="similarity">
    <text evidence="2">Belongs to the RRP1 family.</text>
</comment>
<name>A0A9Q1LTN6_9SOLA</name>
<feature type="compositionally biased region" description="Basic residues" evidence="5">
    <location>
        <begin position="603"/>
        <end position="612"/>
    </location>
</feature>
<evidence type="ECO:0000256" key="4">
    <source>
        <dbReference type="ARBA" id="ARBA00023242"/>
    </source>
</evidence>
<feature type="region of interest" description="Disordered" evidence="5">
    <location>
        <begin position="496"/>
        <end position="525"/>
    </location>
</feature>
<keyword evidence="7" id="KW-1185">Reference proteome</keyword>
<evidence type="ECO:0000256" key="3">
    <source>
        <dbReference type="ARBA" id="ARBA00022552"/>
    </source>
</evidence>
<dbReference type="Pfam" id="PF05997">
    <property type="entry name" value="Nop52"/>
    <property type="match status" value="1"/>
</dbReference>
<keyword evidence="4" id="KW-0539">Nucleus</keyword>
<feature type="region of interest" description="Disordered" evidence="5">
    <location>
        <begin position="361"/>
        <end position="439"/>
    </location>
</feature>
<dbReference type="Proteomes" id="UP001152561">
    <property type="component" value="Unassembled WGS sequence"/>
</dbReference>
<evidence type="ECO:0000313" key="7">
    <source>
        <dbReference type="Proteomes" id="UP001152561"/>
    </source>
</evidence>
<keyword evidence="3" id="KW-0698">rRNA processing</keyword>
<dbReference type="GO" id="GO:0006364">
    <property type="term" value="P:rRNA processing"/>
    <property type="evidence" value="ECO:0007669"/>
    <property type="project" value="UniProtKB-KW"/>
</dbReference>
<gene>
    <name evidence="6" type="ORF">K7X08_005583</name>
</gene>
<dbReference type="PANTHER" id="PTHR13026">
    <property type="entry name" value="NNP-1 PROTEIN NOVEL NUCLEAR PROTEIN 1 NOP52"/>
    <property type="match status" value="1"/>
</dbReference>
<dbReference type="OrthoDB" id="2019504at2759"/>
<feature type="compositionally biased region" description="Basic residues" evidence="5">
    <location>
        <begin position="370"/>
        <end position="380"/>
    </location>
</feature>
<evidence type="ECO:0000256" key="2">
    <source>
        <dbReference type="ARBA" id="ARBA00006374"/>
    </source>
</evidence>
<evidence type="ECO:0000256" key="1">
    <source>
        <dbReference type="ARBA" id="ARBA00004123"/>
    </source>
</evidence>
<proteinExistence type="inferred from homology"/>
<dbReference type="EMBL" id="JAJAGQ010000014">
    <property type="protein sequence ID" value="KAJ8543060.1"/>
    <property type="molecule type" value="Genomic_DNA"/>
</dbReference>
<dbReference type="GO" id="GO:0005634">
    <property type="term" value="C:nucleus"/>
    <property type="evidence" value="ECO:0007669"/>
    <property type="project" value="UniProtKB-SubCell"/>
</dbReference>
<evidence type="ECO:0000313" key="6">
    <source>
        <dbReference type="EMBL" id="KAJ8543060.1"/>
    </source>
</evidence>
<accession>A0A9Q1LTN6</accession>
<sequence>MKKRLRESKIKHQTTTLIDTTLTQGTSLIKHLASCNVSIRSKAFTHLQAWLITQTQLPDDDMKKLWKGLFYCLWHSDKAPAQALLINRICYMVKNLDFSLCLHYITAFLITLRREWNGIDHLRLDKFYLLIRMFLKSVFELMKRYEWDLEVIGKCTEVLENNAFLATDKLLGHGVNYHIASVFLDELKGCFIPVRDDVVVCLFKPFLSVMRKSEDKIMVGKVKSSVFEELLKIGRSLLERRKEGVEGDESYGDMAFGVIALKMGFPGKLFEVGSSVDCVQGNRKVALKLHEEFLMLEKEFEASGIEFSLPEVNEVVDDGEEVPQLIPIENGLTGEVGDSEVAKDEYDEGLDHETVRKCKKVKRAEDGGSKKAKKKEKKKKVSENGRTLVEENGTSELNSGKLRKKKMKVSENGTLFEENGTNELESSKRGKKKKKNGLSDNLSVVENISSADNEENMITVNGDSSNYELDIENKVTFNEDVISNLQMQFEKVAAEVASDDDDDNDSSHTSTISLKKKRKRGKKAEGTECCIPAINGVGDAGAKSSEKSSKKVRFSMKNNLVWKPNSPMPPQNLRLPPTLTPRGSALKKGVPPGPIREMPPSTKKMKQKKKGRKILRTVSPAMKRLKKMKAMSA</sequence>
<organism evidence="6 7">
    <name type="scientific">Anisodus acutangulus</name>
    <dbReference type="NCBI Taxonomy" id="402998"/>
    <lineage>
        <taxon>Eukaryota</taxon>
        <taxon>Viridiplantae</taxon>
        <taxon>Streptophyta</taxon>
        <taxon>Embryophyta</taxon>
        <taxon>Tracheophyta</taxon>
        <taxon>Spermatophyta</taxon>
        <taxon>Magnoliopsida</taxon>
        <taxon>eudicotyledons</taxon>
        <taxon>Gunneridae</taxon>
        <taxon>Pentapetalae</taxon>
        <taxon>asterids</taxon>
        <taxon>lamiids</taxon>
        <taxon>Solanales</taxon>
        <taxon>Solanaceae</taxon>
        <taxon>Solanoideae</taxon>
        <taxon>Hyoscyameae</taxon>
        <taxon>Anisodus</taxon>
    </lineage>
</organism>
<evidence type="ECO:0000256" key="5">
    <source>
        <dbReference type="SAM" id="MobiDB-lite"/>
    </source>
</evidence>
<dbReference type="AlphaFoldDB" id="A0A9Q1LTN6"/>
<dbReference type="GO" id="GO:0030688">
    <property type="term" value="C:preribosome, small subunit precursor"/>
    <property type="evidence" value="ECO:0007669"/>
    <property type="project" value="InterPro"/>
</dbReference>
<feature type="region of interest" description="Disordered" evidence="5">
    <location>
        <begin position="561"/>
        <end position="612"/>
    </location>
</feature>
<comment type="caution">
    <text evidence="6">The sequence shown here is derived from an EMBL/GenBank/DDBJ whole genome shotgun (WGS) entry which is preliminary data.</text>
</comment>